<dbReference type="GO" id="GO:0005743">
    <property type="term" value="C:mitochondrial inner membrane"/>
    <property type="evidence" value="ECO:0007669"/>
    <property type="project" value="UniProtKB-SubCell"/>
</dbReference>
<dbReference type="GO" id="GO:0042719">
    <property type="term" value="C:mitochondrial intermembrane space chaperone complex"/>
    <property type="evidence" value="ECO:0007669"/>
    <property type="project" value="UniProtKB-ARBA"/>
</dbReference>
<proteinExistence type="inferred from homology"/>
<keyword evidence="4" id="KW-0479">Metal-binding</keyword>
<dbReference type="GO" id="GO:0015031">
    <property type="term" value="P:protein transport"/>
    <property type="evidence" value="ECO:0007669"/>
    <property type="project" value="UniProtKB-KW"/>
</dbReference>
<dbReference type="Proteomes" id="UP000274822">
    <property type="component" value="Unassembled WGS sequence"/>
</dbReference>
<evidence type="ECO:0000256" key="5">
    <source>
        <dbReference type="ARBA" id="ARBA00022792"/>
    </source>
</evidence>
<gene>
    <name evidence="16" type="ORF">BC938DRAFT_472014</name>
</gene>
<dbReference type="Pfam" id="PF02953">
    <property type="entry name" value="zf-Tim10_DDP"/>
    <property type="match status" value="1"/>
</dbReference>
<reference evidence="16 17" key="1">
    <citation type="journal article" date="2018" name="New Phytol.">
        <title>Phylogenomics of Endogonaceae and evolution of mycorrhizas within Mucoromycota.</title>
        <authorList>
            <person name="Chang Y."/>
            <person name="Desiro A."/>
            <person name="Na H."/>
            <person name="Sandor L."/>
            <person name="Lipzen A."/>
            <person name="Clum A."/>
            <person name="Barry K."/>
            <person name="Grigoriev I.V."/>
            <person name="Martin F.M."/>
            <person name="Stajich J.E."/>
            <person name="Smith M.E."/>
            <person name="Bonito G."/>
            <person name="Spatafora J.W."/>
        </authorList>
    </citation>
    <scope>NUCLEOTIDE SEQUENCE [LARGE SCALE GENOMIC DNA]</scope>
    <source>
        <strain evidence="16 17">AD002</strain>
    </source>
</reference>
<accession>A0A433Q6X9</accession>
<keyword evidence="8" id="KW-0811">Translocation</keyword>
<dbReference type="InterPro" id="IPR004217">
    <property type="entry name" value="Tim10-like"/>
</dbReference>
<dbReference type="SUPFAM" id="SSF144122">
    <property type="entry name" value="Tim10-like"/>
    <property type="match status" value="1"/>
</dbReference>
<comment type="similarity">
    <text evidence="2">Belongs to the small Tim family.</text>
</comment>
<comment type="caution">
    <text evidence="16">The sequence shown here is derived from an EMBL/GenBank/DDBJ whole genome shotgun (WGS) entry which is preliminary data.</text>
</comment>
<evidence type="ECO:0000313" key="16">
    <source>
        <dbReference type="EMBL" id="RUS25536.1"/>
    </source>
</evidence>
<evidence type="ECO:0000256" key="2">
    <source>
        <dbReference type="ARBA" id="ARBA00006720"/>
    </source>
</evidence>
<keyword evidence="10" id="KW-1015">Disulfide bond</keyword>
<evidence type="ECO:0000259" key="15">
    <source>
        <dbReference type="Pfam" id="PF02953"/>
    </source>
</evidence>
<name>A0A433Q6X9_9FUNG</name>
<keyword evidence="7" id="KW-0653">Protein transport</keyword>
<evidence type="ECO:0000256" key="14">
    <source>
        <dbReference type="ARBA" id="ARBA00074275"/>
    </source>
</evidence>
<keyword evidence="9" id="KW-0496">Mitochondrion</keyword>
<evidence type="ECO:0000256" key="8">
    <source>
        <dbReference type="ARBA" id="ARBA00023010"/>
    </source>
</evidence>
<dbReference type="Gene3D" id="1.10.287.810">
    <property type="entry name" value="Mitochondrial import inner membrane translocase subunit tim13 like domains"/>
    <property type="match status" value="1"/>
</dbReference>
<dbReference type="AlphaFoldDB" id="A0A433Q6X9"/>
<evidence type="ECO:0000256" key="6">
    <source>
        <dbReference type="ARBA" id="ARBA00022833"/>
    </source>
</evidence>
<keyword evidence="5" id="KW-0472">Membrane</keyword>
<evidence type="ECO:0000256" key="9">
    <source>
        <dbReference type="ARBA" id="ARBA00023128"/>
    </source>
</evidence>
<dbReference type="InterPro" id="IPR035427">
    <property type="entry name" value="Tim10-like_dom_sf"/>
</dbReference>
<evidence type="ECO:0000256" key="7">
    <source>
        <dbReference type="ARBA" id="ARBA00022927"/>
    </source>
</evidence>
<feature type="domain" description="Tim10-like" evidence="15">
    <location>
        <begin position="22"/>
        <end position="82"/>
    </location>
</feature>
<evidence type="ECO:0000256" key="11">
    <source>
        <dbReference type="ARBA" id="ARBA00023186"/>
    </source>
</evidence>
<evidence type="ECO:0000256" key="4">
    <source>
        <dbReference type="ARBA" id="ARBA00022723"/>
    </source>
</evidence>
<evidence type="ECO:0000256" key="1">
    <source>
        <dbReference type="ARBA" id="ARBA00004137"/>
    </source>
</evidence>
<dbReference type="GO" id="GO:0046872">
    <property type="term" value="F:metal ion binding"/>
    <property type="evidence" value="ECO:0007669"/>
    <property type="project" value="UniProtKB-KW"/>
</dbReference>
<protein>
    <recommendedName>
        <fullName evidence="14">Mitochondrial import inner membrane translocase subunit TIM13</fullName>
    </recommendedName>
    <alternativeName>
        <fullName evidence="12 13">mitochondrial import inner membrane translocase subunit TIM13</fullName>
    </alternativeName>
</protein>
<keyword evidence="17" id="KW-1185">Reference proteome</keyword>
<dbReference type="GO" id="GO:0045039">
    <property type="term" value="P:protein insertion into mitochondrial inner membrane"/>
    <property type="evidence" value="ECO:0007669"/>
    <property type="project" value="UniProtKB-ARBA"/>
</dbReference>
<keyword evidence="5" id="KW-0999">Mitochondrion inner membrane</keyword>
<sequence>MSDYSSYGSGGDSDKKQQVMDQVRGDLALANAQELINKMNEKCFTKCVPKPGYRLESGEKTCLSKCMDRYMEAWNVVSRTYVNRLQEETRQHGNALGGGFIEKVVGGVRTNPWYILIRFLDETISNLCSLKGPRSDLATPSENLETVHRPSFSIATPLTDVATQVSHNQAPNVCRRLSSSIRKLQSTPLLPSKDLEECNACRKSWTTRAPAAHSSADTSGNALFAIDESVLVFDLDERVSPPSPTYVSLMESTLDNSRWGMGE</sequence>
<evidence type="ECO:0000313" key="17">
    <source>
        <dbReference type="Proteomes" id="UP000274822"/>
    </source>
</evidence>
<dbReference type="FunFam" id="1.10.287.810:FF:000001">
    <property type="entry name" value="mitochondrial import inner membrane translocase subunit TIM13"/>
    <property type="match status" value="1"/>
</dbReference>
<evidence type="ECO:0000256" key="3">
    <source>
        <dbReference type="ARBA" id="ARBA00022448"/>
    </source>
</evidence>
<keyword evidence="3" id="KW-0813">Transport</keyword>
<comment type="subcellular location">
    <subcellularLocation>
        <location evidence="1">Mitochondrion inner membrane</location>
        <topology evidence="1">Peripheral membrane protein</topology>
        <orientation evidence="1">Intermembrane side</orientation>
    </subcellularLocation>
</comment>
<evidence type="ECO:0000256" key="12">
    <source>
        <dbReference type="ARBA" id="ARBA00067221"/>
    </source>
</evidence>
<evidence type="ECO:0000256" key="10">
    <source>
        <dbReference type="ARBA" id="ARBA00023157"/>
    </source>
</evidence>
<dbReference type="EMBL" id="RBNJ01012711">
    <property type="protein sequence ID" value="RUS25536.1"/>
    <property type="molecule type" value="Genomic_DNA"/>
</dbReference>
<keyword evidence="6" id="KW-0862">Zinc</keyword>
<evidence type="ECO:0000256" key="13">
    <source>
        <dbReference type="ARBA" id="ARBA00074047"/>
    </source>
</evidence>
<keyword evidence="11" id="KW-0143">Chaperone</keyword>
<organism evidence="16 17">
    <name type="scientific">Jimgerdemannia flammicorona</name>
    <dbReference type="NCBI Taxonomy" id="994334"/>
    <lineage>
        <taxon>Eukaryota</taxon>
        <taxon>Fungi</taxon>
        <taxon>Fungi incertae sedis</taxon>
        <taxon>Mucoromycota</taxon>
        <taxon>Mucoromycotina</taxon>
        <taxon>Endogonomycetes</taxon>
        <taxon>Endogonales</taxon>
        <taxon>Endogonaceae</taxon>
        <taxon>Jimgerdemannia</taxon>
    </lineage>
</organism>